<reference evidence="5 6" key="1">
    <citation type="submission" date="2021-07" db="EMBL/GenBank/DDBJ databases">
        <title>Genome data of Colletotrichum spaethianum.</title>
        <authorList>
            <person name="Utami Y.D."/>
            <person name="Hiruma K."/>
        </authorList>
    </citation>
    <scope>NUCLEOTIDE SEQUENCE [LARGE SCALE GENOMIC DNA]</scope>
    <source>
        <strain evidence="5 6">MAFF 242679</strain>
    </source>
</reference>
<dbReference type="SUPFAM" id="SSF51905">
    <property type="entry name" value="FAD/NAD(P)-binding domain"/>
    <property type="match status" value="1"/>
</dbReference>
<keyword evidence="1" id="KW-0285">Flavoprotein</keyword>
<comment type="caution">
    <text evidence="5">The sequence shown here is derived from an EMBL/GenBank/DDBJ whole genome shotgun (WGS) entry which is preliminary data.</text>
</comment>
<evidence type="ECO:0000313" key="6">
    <source>
        <dbReference type="Proteomes" id="UP001055172"/>
    </source>
</evidence>
<dbReference type="PANTHER" id="PTHR43539">
    <property type="entry name" value="FLAVIN-BINDING MONOOXYGENASE-LIKE PROTEIN (AFU_ORTHOLOGUE AFUA_4G09220)"/>
    <property type="match status" value="1"/>
</dbReference>
<dbReference type="InterPro" id="IPR020946">
    <property type="entry name" value="Flavin_mOase-like"/>
</dbReference>
<feature type="region of interest" description="Disordered" evidence="4">
    <location>
        <begin position="173"/>
        <end position="195"/>
    </location>
</feature>
<dbReference type="Proteomes" id="UP001055172">
    <property type="component" value="Unassembled WGS sequence"/>
</dbReference>
<sequence length="624" mass="69176">MTPTQPRSRVLVDDLHSWIPAIPPFDGEEYLDVSDQAASFLELFSSAIDNGDWVAFEELFTEKCFWRDHLTLTFDKRTLHTSKDVAKAWRTLSQSRRPSNFSMEKDKDMTMEAAWVRMSPAYGTLDLPFRFRTDNPSLKCIGLARLIPGPERKGWKIYILTTAAVELETRPFRPLPRKAPSPIQGSQRGKSQAQGLPSIENGAILDAVIVGGSCNGIATATMIDAGGADAVMFDTETQAGGNWSTKRYESVRLHHPASMIQLPRFPVPEKYPKFLSGREFAQYLSSAVEELGLPFFGGVEVASNAWDEGENLWKVKVRDVLDGKEMMLEARNLILSTGFVFGQNDPKLPKIRGMNLFKGLIQHTAEYRNSEAYRGGSVLVVGSGNSAHDVAADLALDRDVQSVTILQRSPTALFDYETIGSIMAMRYQGDIPVETADFLEGSLPTGVLRDIFRAAMKGIITATSKRSDALERVGYMVDREPCVITKLLQDRGKALYIDHPRTFDVVFDGKITIGRGEVVGFKEEGVLVADKMTGEERLTKVQGVVLGTGYEVLDLPRKLKETGFLDEISAEKLVNVSMLGVDKEDPNLYFSGFGLIGNRTNARLVAIQVLADVIGQFPEKYPRL</sequence>
<accession>A0AA37LS87</accession>
<dbReference type="EMBL" id="BPPX01000012">
    <property type="protein sequence ID" value="GJC83485.1"/>
    <property type="molecule type" value="Genomic_DNA"/>
</dbReference>
<organism evidence="5 6">
    <name type="scientific">Colletotrichum liriopes</name>
    <dbReference type="NCBI Taxonomy" id="708192"/>
    <lineage>
        <taxon>Eukaryota</taxon>
        <taxon>Fungi</taxon>
        <taxon>Dikarya</taxon>
        <taxon>Ascomycota</taxon>
        <taxon>Pezizomycotina</taxon>
        <taxon>Sordariomycetes</taxon>
        <taxon>Hypocreomycetidae</taxon>
        <taxon>Glomerellales</taxon>
        <taxon>Glomerellaceae</taxon>
        <taxon>Colletotrichum</taxon>
        <taxon>Colletotrichum spaethianum species complex</taxon>
    </lineage>
</organism>
<evidence type="ECO:0000256" key="1">
    <source>
        <dbReference type="ARBA" id="ARBA00022630"/>
    </source>
</evidence>
<keyword evidence="2" id="KW-0274">FAD</keyword>
<protein>
    <submittedName>
        <fullName evidence="5">Indole-3-pyruvate monooxygenase YUCCA9</fullName>
    </submittedName>
</protein>
<keyword evidence="6" id="KW-1185">Reference proteome</keyword>
<evidence type="ECO:0000256" key="4">
    <source>
        <dbReference type="SAM" id="MobiDB-lite"/>
    </source>
</evidence>
<dbReference type="Gene3D" id="3.50.50.60">
    <property type="entry name" value="FAD/NAD(P)-binding domain"/>
    <property type="match status" value="1"/>
</dbReference>
<dbReference type="GO" id="GO:0050661">
    <property type="term" value="F:NADP binding"/>
    <property type="evidence" value="ECO:0007669"/>
    <property type="project" value="InterPro"/>
</dbReference>
<proteinExistence type="predicted"/>
<name>A0AA37LS87_9PEZI</name>
<dbReference type="AlphaFoldDB" id="A0AA37LS87"/>
<evidence type="ECO:0000256" key="2">
    <source>
        <dbReference type="ARBA" id="ARBA00022827"/>
    </source>
</evidence>
<dbReference type="Pfam" id="PF00743">
    <property type="entry name" value="FMO-like"/>
    <property type="match status" value="1"/>
</dbReference>
<dbReference type="InterPro" id="IPR050982">
    <property type="entry name" value="Auxin_biosynth/cation_transpt"/>
</dbReference>
<keyword evidence="5" id="KW-0503">Monooxygenase</keyword>
<feature type="compositionally biased region" description="Polar residues" evidence="4">
    <location>
        <begin position="183"/>
        <end position="195"/>
    </location>
</feature>
<evidence type="ECO:0000256" key="3">
    <source>
        <dbReference type="ARBA" id="ARBA00023002"/>
    </source>
</evidence>
<dbReference type="InterPro" id="IPR036188">
    <property type="entry name" value="FAD/NAD-bd_sf"/>
</dbReference>
<evidence type="ECO:0000313" key="5">
    <source>
        <dbReference type="EMBL" id="GJC83485.1"/>
    </source>
</evidence>
<dbReference type="PANTHER" id="PTHR43539:SF68">
    <property type="entry name" value="FLAVIN-BINDING MONOOXYGENASE-LIKE PROTEIN (AFU_ORTHOLOGUE AFUA_4G09220)"/>
    <property type="match status" value="1"/>
</dbReference>
<keyword evidence="3" id="KW-0560">Oxidoreductase</keyword>
<dbReference type="GO" id="GO:0050660">
    <property type="term" value="F:flavin adenine dinucleotide binding"/>
    <property type="evidence" value="ECO:0007669"/>
    <property type="project" value="InterPro"/>
</dbReference>
<gene>
    <name evidence="5" type="ORF">ColLi_06323</name>
</gene>
<dbReference type="GO" id="GO:0004499">
    <property type="term" value="F:N,N-dimethylaniline monooxygenase activity"/>
    <property type="evidence" value="ECO:0007669"/>
    <property type="project" value="InterPro"/>
</dbReference>